<reference evidence="1 2" key="1">
    <citation type="journal article" date="2019" name="Int. J. Syst. Evol. Microbiol.">
        <title>The Global Catalogue of Microorganisms (GCM) 10K type strain sequencing project: providing services to taxonomists for standard genome sequencing and annotation.</title>
        <authorList>
            <consortium name="The Broad Institute Genomics Platform"/>
            <consortium name="The Broad Institute Genome Sequencing Center for Infectious Disease"/>
            <person name="Wu L."/>
            <person name="Ma J."/>
        </authorList>
    </citation>
    <scope>NUCLEOTIDE SEQUENCE [LARGE SCALE GENOMIC DNA]</scope>
    <source>
        <strain evidence="1 2">JCM 14545</strain>
    </source>
</reference>
<dbReference type="EMBL" id="BAAANN010000017">
    <property type="protein sequence ID" value="GAA1966812.1"/>
    <property type="molecule type" value="Genomic_DNA"/>
</dbReference>
<comment type="caution">
    <text evidence="1">The sequence shown here is derived from an EMBL/GenBank/DDBJ whole genome shotgun (WGS) entry which is preliminary data.</text>
</comment>
<organism evidence="1 2">
    <name type="scientific">Amycolatopsis minnesotensis</name>
    <dbReference type="NCBI Taxonomy" id="337894"/>
    <lineage>
        <taxon>Bacteria</taxon>
        <taxon>Bacillati</taxon>
        <taxon>Actinomycetota</taxon>
        <taxon>Actinomycetes</taxon>
        <taxon>Pseudonocardiales</taxon>
        <taxon>Pseudonocardiaceae</taxon>
        <taxon>Amycolatopsis</taxon>
    </lineage>
</organism>
<evidence type="ECO:0000313" key="1">
    <source>
        <dbReference type="EMBL" id="GAA1966812.1"/>
    </source>
</evidence>
<accession>A0ABN2RD36</accession>
<dbReference type="Proteomes" id="UP001501116">
    <property type="component" value="Unassembled WGS sequence"/>
</dbReference>
<evidence type="ECO:0000313" key="2">
    <source>
        <dbReference type="Proteomes" id="UP001501116"/>
    </source>
</evidence>
<gene>
    <name evidence="1" type="ORF">GCM10009754_44180</name>
</gene>
<name>A0ABN2RD36_9PSEU</name>
<dbReference type="Pfam" id="PF19953">
    <property type="entry name" value="EACC1"/>
    <property type="match status" value="1"/>
</dbReference>
<keyword evidence="2" id="KW-1185">Reference proteome</keyword>
<sequence length="114" mass="12505">MIDFVAADEDIRSLARWLRDEDGLTGRVGFTESAPRDGEMGGTIEALSVILGSGVAKQAVTSFFEWLKHRRTADQVKILVKRPGRTDHLELECGSATEADAVLLSVERFLNGTE</sequence>
<proteinExistence type="predicted"/>
<dbReference type="InterPro" id="IPR045428">
    <property type="entry name" value="EACC1"/>
</dbReference>
<protein>
    <submittedName>
        <fullName evidence="1">Uncharacterized protein</fullName>
    </submittedName>
</protein>